<proteinExistence type="predicted"/>
<sequence length="410" mass="43686">IVVYGLNVNLYLYSAAKMLSGISLVLLLSLSTLDARVTFEHAQVMDSVDLRGTNKARLGCISGCKVYSPTRNEKIVIVDNLGMEPDLNLLMIAEMPFGDSLILPPSQLGYSLQNKGVPDPSFVLYTVEEESENYFTPVAYVDASSNVTLVNGGGFRMITVMSQSGSIHFSDFKGDFVDALPSVYATGFDSIATASPVYTARSASLALASAFSVYSPIATISYKRNSDKSVIVSGVATQSSMGQDSSAVYVSPGYVGFGDSLYSLVPSITSIGAMVVVSRAEGLSVAVNGNYAISYQSDSLDLMVNMDIMTLTGKNSISKTYSDTKFDIALAWWKKEGSEDGFAIQVDIATDPRLLPDHVTTTTNAKADTSSSTVPIAPTTPVNADVTTSVGVNQQLSLTTFAVISMFRLL</sequence>
<reference evidence="2" key="1">
    <citation type="submission" date="2022-10" db="EMBL/GenBank/DDBJ databases">
        <title>Genome assembly of Pristionchus species.</title>
        <authorList>
            <person name="Yoshida K."/>
            <person name="Sommer R.J."/>
        </authorList>
    </citation>
    <scope>NUCLEOTIDE SEQUENCE [LARGE SCALE GENOMIC DNA]</scope>
    <source>
        <strain evidence="2">RS5460</strain>
    </source>
</reference>
<name>A0AAN5BZ50_9BILA</name>
<protein>
    <submittedName>
        <fullName evidence="1">Uncharacterized protein</fullName>
    </submittedName>
</protein>
<keyword evidence="2" id="KW-1185">Reference proteome</keyword>
<dbReference type="Proteomes" id="UP001328107">
    <property type="component" value="Unassembled WGS sequence"/>
</dbReference>
<evidence type="ECO:0000313" key="2">
    <source>
        <dbReference type="Proteomes" id="UP001328107"/>
    </source>
</evidence>
<evidence type="ECO:0000313" key="1">
    <source>
        <dbReference type="EMBL" id="GMR30663.1"/>
    </source>
</evidence>
<accession>A0AAN5BZ50</accession>
<dbReference type="AlphaFoldDB" id="A0AAN5BZ50"/>
<dbReference type="EMBL" id="BTRK01000001">
    <property type="protein sequence ID" value="GMR30663.1"/>
    <property type="molecule type" value="Genomic_DNA"/>
</dbReference>
<feature type="non-terminal residue" evidence="1">
    <location>
        <position position="1"/>
    </location>
</feature>
<organism evidence="1 2">
    <name type="scientific">Pristionchus mayeri</name>
    <dbReference type="NCBI Taxonomy" id="1317129"/>
    <lineage>
        <taxon>Eukaryota</taxon>
        <taxon>Metazoa</taxon>
        <taxon>Ecdysozoa</taxon>
        <taxon>Nematoda</taxon>
        <taxon>Chromadorea</taxon>
        <taxon>Rhabditida</taxon>
        <taxon>Rhabditina</taxon>
        <taxon>Diplogasteromorpha</taxon>
        <taxon>Diplogasteroidea</taxon>
        <taxon>Neodiplogasteridae</taxon>
        <taxon>Pristionchus</taxon>
    </lineage>
</organism>
<comment type="caution">
    <text evidence="1">The sequence shown here is derived from an EMBL/GenBank/DDBJ whole genome shotgun (WGS) entry which is preliminary data.</text>
</comment>
<gene>
    <name evidence="1" type="ORF">PMAYCL1PPCAC_00858</name>
</gene>